<comment type="caution">
    <text evidence="4">The sequence shown here is derived from an EMBL/GenBank/DDBJ whole genome shotgun (WGS) entry which is preliminary data.</text>
</comment>
<dbReference type="SUPFAM" id="SSF51735">
    <property type="entry name" value="NAD(P)-binding Rossmann-fold domains"/>
    <property type="match status" value="1"/>
</dbReference>
<organism evidence="4 5">
    <name type="scientific">Phaeomoniella chlamydospora</name>
    <name type="common">Phaeoacremonium chlamydosporum</name>
    <dbReference type="NCBI Taxonomy" id="158046"/>
    <lineage>
        <taxon>Eukaryota</taxon>
        <taxon>Fungi</taxon>
        <taxon>Dikarya</taxon>
        <taxon>Ascomycota</taxon>
        <taxon>Pezizomycotina</taxon>
        <taxon>Eurotiomycetes</taxon>
        <taxon>Chaetothyriomycetidae</taxon>
        <taxon>Phaeomoniellales</taxon>
        <taxon>Phaeomoniellaceae</taxon>
        <taxon>Phaeomoniella</taxon>
    </lineage>
</organism>
<dbReference type="Gene3D" id="3.40.50.720">
    <property type="entry name" value="NAD(P)-binding Rossmann-like Domain"/>
    <property type="match status" value="1"/>
</dbReference>
<dbReference type="InterPro" id="IPR036291">
    <property type="entry name" value="NAD(P)-bd_dom_sf"/>
</dbReference>
<accession>A0A0G2EPV9</accession>
<evidence type="ECO:0000256" key="3">
    <source>
        <dbReference type="ARBA" id="ARBA00023002"/>
    </source>
</evidence>
<dbReference type="OrthoDB" id="1669814at2759"/>
<dbReference type="EMBL" id="LCWF01000056">
    <property type="protein sequence ID" value="KKY24817.1"/>
    <property type="molecule type" value="Genomic_DNA"/>
</dbReference>
<dbReference type="GO" id="GO:0016616">
    <property type="term" value="F:oxidoreductase activity, acting on the CH-OH group of donors, NAD or NADP as acceptor"/>
    <property type="evidence" value="ECO:0007669"/>
    <property type="project" value="TreeGrafter"/>
</dbReference>
<evidence type="ECO:0000313" key="4">
    <source>
        <dbReference type="EMBL" id="KKY24817.1"/>
    </source>
</evidence>
<dbReference type="Proteomes" id="UP000053317">
    <property type="component" value="Unassembled WGS sequence"/>
</dbReference>
<evidence type="ECO:0000256" key="2">
    <source>
        <dbReference type="ARBA" id="ARBA00022857"/>
    </source>
</evidence>
<dbReference type="PANTHER" id="PTHR42760">
    <property type="entry name" value="SHORT-CHAIN DEHYDROGENASES/REDUCTASES FAMILY MEMBER"/>
    <property type="match status" value="1"/>
</dbReference>
<reference evidence="4 5" key="1">
    <citation type="submission" date="2015-05" db="EMBL/GenBank/DDBJ databases">
        <title>Distinctive expansion of gene families associated with plant cell wall degradation and secondary metabolism in the genomes of grapevine trunk pathogens.</title>
        <authorList>
            <person name="Lawrence D.P."/>
            <person name="Travadon R."/>
            <person name="Rolshausen P.E."/>
            <person name="Baumgartner K."/>
        </authorList>
    </citation>
    <scope>NUCLEOTIDE SEQUENCE [LARGE SCALE GENOMIC DNA]</scope>
    <source>
        <strain evidence="4">UCRPC4</strain>
    </source>
</reference>
<dbReference type="FunFam" id="3.40.50.720:FF:000084">
    <property type="entry name" value="Short-chain dehydrogenase reductase"/>
    <property type="match status" value="1"/>
</dbReference>
<proteinExistence type="inferred from homology"/>
<evidence type="ECO:0000313" key="5">
    <source>
        <dbReference type="Proteomes" id="UP000053317"/>
    </source>
</evidence>
<keyword evidence="3" id="KW-0560">Oxidoreductase</keyword>
<dbReference type="GO" id="GO:0006633">
    <property type="term" value="P:fatty acid biosynthetic process"/>
    <property type="evidence" value="ECO:0007669"/>
    <property type="project" value="TreeGrafter"/>
</dbReference>
<dbReference type="PRINTS" id="PR00081">
    <property type="entry name" value="GDHRDH"/>
</dbReference>
<gene>
    <name evidence="4" type="ORF">UCRPC4_g02347</name>
</gene>
<dbReference type="CDD" id="cd05233">
    <property type="entry name" value="SDR_c"/>
    <property type="match status" value="1"/>
</dbReference>
<dbReference type="PRINTS" id="PR00080">
    <property type="entry name" value="SDRFAMILY"/>
</dbReference>
<dbReference type="Pfam" id="PF13561">
    <property type="entry name" value="adh_short_C2"/>
    <property type="match status" value="1"/>
</dbReference>
<evidence type="ECO:0000256" key="1">
    <source>
        <dbReference type="ARBA" id="ARBA00006484"/>
    </source>
</evidence>
<dbReference type="InterPro" id="IPR002347">
    <property type="entry name" value="SDR_fam"/>
</dbReference>
<dbReference type="InterPro" id="IPR020904">
    <property type="entry name" value="Sc_DH/Rdtase_CS"/>
</dbReference>
<keyword evidence="2" id="KW-0521">NADP</keyword>
<dbReference type="AlphaFoldDB" id="A0A0G2EPV9"/>
<dbReference type="GO" id="GO:0048038">
    <property type="term" value="F:quinone binding"/>
    <property type="evidence" value="ECO:0007669"/>
    <property type="project" value="TreeGrafter"/>
</dbReference>
<name>A0A0G2EPV9_PHACM</name>
<keyword evidence="5" id="KW-1185">Reference proteome</keyword>
<dbReference type="PROSITE" id="PS00061">
    <property type="entry name" value="ADH_SHORT"/>
    <property type="match status" value="1"/>
</dbReference>
<dbReference type="PANTHER" id="PTHR42760:SF83">
    <property type="entry name" value="(3R)-3-HYDROXYACYL-COA DEHYDROGENASE"/>
    <property type="match status" value="1"/>
</dbReference>
<protein>
    <submittedName>
        <fullName evidence="4">Putative short-chain dehydrogenase reductase sdr</fullName>
    </submittedName>
</protein>
<reference evidence="4 5" key="2">
    <citation type="submission" date="2015-05" db="EMBL/GenBank/DDBJ databases">
        <authorList>
            <person name="Morales-Cruz A."/>
            <person name="Amrine K.C."/>
            <person name="Cantu D."/>
        </authorList>
    </citation>
    <scope>NUCLEOTIDE SEQUENCE [LARGE SCALE GENOMIC DNA]</scope>
    <source>
        <strain evidence="4">UCRPC4</strain>
    </source>
</reference>
<comment type="similarity">
    <text evidence="1">Belongs to the short-chain dehydrogenases/reductases (SDR) family.</text>
</comment>
<sequence>MASTLQGKVIIITGAASGIGRATAIKLASQGAIIAACDINNEGLDEVLKDLDSENHQLYTFDVGSSSEVQHGITDVISHFGKIDYIFNCAGINPTRYALESTTDEYWDTLVNTNLRGTYNVTRACIPHLAVGSAFVNVSSTAGLRATAGYAIYNATKFGIIGFSKAMALELGPRGIRVNVVAPGPINTPTNAAVLEGEEAIKKWEGSVALGRLGNPEEVAEVVAFLFSGASSYMNGSVVEVHGGM</sequence>